<gene>
    <name evidence="1" type="ORF">Poly41_25870</name>
</gene>
<sequence>MPLRLAIQLAAATSVMLVVGCQRETQRHPPKLAVLPVTAIAVEYRSSFSYPITYYGRVEPARRATLSFERPGRLEEVRVNEGQRIAAGQVLALLDTSLLEAEKNVLLTQRKTERALLDRLQRGERAEVIEEARAEVMRLNVELRRALTNKIRNEKVYEEKAIARAEVDQATYTYQAAEFALQQAEHRLEALESGSRVEDVGAQQSRVDAIDAQMELIDVQLKKMVLFAPFDAYCVKRHQDEGVTLTAGQSVLEINEANLYECRFSIPYSSIKCISNVESLRIDGKSYSVSKPRGIAEIDQTMRTVDILFPLQVDAAERVLPGQACTIELSKSVECKCMYVPLSALTASIRGLWSFYGLQPNEDREQPDKVPTYTVEKFDVTILHSDGVGAMVSATLPHGSLIIAEGVHKVVPGMTVRIVEGG</sequence>
<dbReference type="GO" id="GO:1990281">
    <property type="term" value="C:efflux pump complex"/>
    <property type="evidence" value="ECO:0007669"/>
    <property type="project" value="TreeGrafter"/>
</dbReference>
<organism evidence="1 2">
    <name type="scientific">Novipirellula artificiosorum</name>
    <dbReference type="NCBI Taxonomy" id="2528016"/>
    <lineage>
        <taxon>Bacteria</taxon>
        <taxon>Pseudomonadati</taxon>
        <taxon>Planctomycetota</taxon>
        <taxon>Planctomycetia</taxon>
        <taxon>Pirellulales</taxon>
        <taxon>Pirellulaceae</taxon>
        <taxon>Novipirellula</taxon>
    </lineage>
</organism>
<dbReference type="OrthoDB" id="266524at2"/>
<dbReference type="Proteomes" id="UP000319143">
    <property type="component" value="Unassembled WGS sequence"/>
</dbReference>
<dbReference type="RefSeq" id="WP_146526423.1">
    <property type="nucleotide sequence ID" value="NZ_SJPV01000003.1"/>
</dbReference>
<dbReference type="AlphaFoldDB" id="A0A5C6DWE7"/>
<protein>
    <submittedName>
        <fullName evidence="1">Putative efflux pump membrane fusion protein</fullName>
    </submittedName>
</protein>
<name>A0A5C6DWE7_9BACT</name>
<dbReference type="SUPFAM" id="SSF111369">
    <property type="entry name" value="HlyD-like secretion proteins"/>
    <property type="match status" value="1"/>
</dbReference>
<evidence type="ECO:0000313" key="1">
    <source>
        <dbReference type="EMBL" id="TWU39731.1"/>
    </source>
</evidence>
<dbReference type="PANTHER" id="PTHR30469">
    <property type="entry name" value="MULTIDRUG RESISTANCE PROTEIN MDTA"/>
    <property type="match status" value="1"/>
</dbReference>
<proteinExistence type="predicted"/>
<dbReference type="GO" id="GO:0015562">
    <property type="term" value="F:efflux transmembrane transporter activity"/>
    <property type="evidence" value="ECO:0007669"/>
    <property type="project" value="TreeGrafter"/>
</dbReference>
<comment type="caution">
    <text evidence="1">The sequence shown here is derived from an EMBL/GenBank/DDBJ whole genome shotgun (WGS) entry which is preliminary data.</text>
</comment>
<accession>A0A5C6DWE7</accession>
<evidence type="ECO:0000313" key="2">
    <source>
        <dbReference type="Proteomes" id="UP000319143"/>
    </source>
</evidence>
<dbReference type="Gene3D" id="2.40.30.170">
    <property type="match status" value="1"/>
</dbReference>
<dbReference type="EMBL" id="SJPV01000003">
    <property type="protein sequence ID" value="TWU39731.1"/>
    <property type="molecule type" value="Genomic_DNA"/>
</dbReference>
<dbReference type="Gene3D" id="2.40.420.20">
    <property type="match status" value="1"/>
</dbReference>
<dbReference type="Gene3D" id="1.10.287.470">
    <property type="entry name" value="Helix hairpin bin"/>
    <property type="match status" value="1"/>
</dbReference>
<dbReference type="PROSITE" id="PS51257">
    <property type="entry name" value="PROKAR_LIPOPROTEIN"/>
    <property type="match status" value="1"/>
</dbReference>
<keyword evidence="2" id="KW-1185">Reference proteome</keyword>
<reference evidence="1 2" key="1">
    <citation type="submission" date="2019-02" db="EMBL/GenBank/DDBJ databases">
        <title>Deep-cultivation of Planctomycetes and their phenomic and genomic characterization uncovers novel biology.</title>
        <authorList>
            <person name="Wiegand S."/>
            <person name="Jogler M."/>
            <person name="Boedeker C."/>
            <person name="Pinto D."/>
            <person name="Vollmers J."/>
            <person name="Rivas-Marin E."/>
            <person name="Kohn T."/>
            <person name="Peeters S.H."/>
            <person name="Heuer A."/>
            <person name="Rast P."/>
            <person name="Oberbeckmann S."/>
            <person name="Bunk B."/>
            <person name="Jeske O."/>
            <person name="Meyerdierks A."/>
            <person name="Storesund J.E."/>
            <person name="Kallscheuer N."/>
            <person name="Luecker S."/>
            <person name="Lage O.M."/>
            <person name="Pohl T."/>
            <person name="Merkel B.J."/>
            <person name="Hornburger P."/>
            <person name="Mueller R.-W."/>
            <person name="Bruemmer F."/>
            <person name="Labrenz M."/>
            <person name="Spormann A.M."/>
            <person name="Op Den Camp H."/>
            <person name="Overmann J."/>
            <person name="Amann R."/>
            <person name="Jetten M.S.M."/>
            <person name="Mascher T."/>
            <person name="Medema M.H."/>
            <person name="Devos D.P."/>
            <person name="Kaster A.-K."/>
            <person name="Ovreas L."/>
            <person name="Rohde M."/>
            <person name="Galperin M.Y."/>
            <person name="Jogler C."/>
        </authorList>
    </citation>
    <scope>NUCLEOTIDE SEQUENCE [LARGE SCALE GENOMIC DNA]</scope>
    <source>
        <strain evidence="1 2">Poly41</strain>
    </source>
</reference>
<dbReference type="Gene3D" id="2.40.50.100">
    <property type="match status" value="1"/>
</dbReference>